<accession>A0A0M8MZS9</accession>
<name>A0A0M8MZS9_ESCWE</name>
<reference evidence="3 4" key="1">
    <citation type="submission" date="2015-07" db="EMBL/GenBank/DDBJ databases">
        <title>The genome of the fungus Escovopsis weberi, a specialized disease agent of ant agriculture.</title>
        <authorList>
            <person name="de Man T.J."/>
            <person name="Stajich J.E."/>
            <person name="Kubicek C.P."/>
            <person name="Chenthamara K."/>
            <person name="Atanasova L."/>
            <person name="Druzhinina I.S."/>
            <person name="Birnbaum S."/>
            <person name="Barribeau S.M."/>
            <person name="Teiling C."/>
            <person name="Suen G."/>
            <person name="Currie C."/>
            <person name="Gerardo N.M."/>
        </authorList>
    </citation>
    <scope>NUCLEOTIDE SEQUENCE [LARGE SCALE GENOMIC DNA]</scope>
</reference>
<evidence type="ECO:0000313" key="3">
    <source>
        <dbReference type="EMBL" id="KOS20217.1"/>
    </source>
</evidence>
<organism evidence="3 4">
    <name type="scientific">Escovopsis weberi</name>
    <dbReference type="NCBI Taxonomy" id="150374"/>
    <lineage>
        <taxon>Eukaryota</taxon>
        <taxon>Fungi</taxon>
        <taxon>Dikarya</taxon>
        <taxon>Ascomycota</taxon>
        <taxon>Pezizomycotina</taxon>
        <taxon>Sordariomycetes</taxon>
        <taxon>Hypocreomycetidae</taxon>
        <taxon>Hypocreales</taxon>
        <taxon>Hypocreaceae</taxon>
        <taxon>Escovopsis</taxon>
    </lineage>
</organism>
<dbReference type="EMBL" id="LGSR01000018">
    <property type="protein sequence ID" value="KOS20217.1"/>
    <property type="molecule type" value="Genomic_DNA"/>
</dbReference>
<dbReference type="Pfam" id="PF13417">
    <property type="entry name" value="GST_N_3"/>
    <property type="match status" value="1"/>
</dbReference>
<dbReference type="InterPro" id="IPR036249">
    <property type="entry name" value="Thioredoxin-like_sf"/>
</dbReference>
<sequence length="358" mass="38862">MAVPEIVLYHYPYSPYARRIVWYLALRGIPYKQCLQPPMLPRPDVAQLGIRYRRIPILSIGRDVYLDTRLQLEKLEALDVSGLPHAAPRLGGADPAQRATQRLLGHYMMDAGVFGHGVTLLPTSLPVLQDPAYFADRSDLLGAPLSAEGMRRARPEAELEMQAAFELLEGVLADGRAWVLGGREGEGEGQGPSLADIEAVWPLHWLSGIPGALPAERISGERFPRTFAWIGRFQGAVSRARRAAGRPEEISGAEAARLIEGSAWHEGEGENANNGKGQGSGAVDEEDPVVIAEGLAEGDGVVVWPTDTGRGHREEGRLVRLDGREAVIEVRTASGVTVRVHAPRHGFRVKKQAGGARL</sequence>
<dbReference type="Gene3D" id="1.20.1050.10">
    <property type="match status" value="1"/>
</dbReference>
<comment type="caution">
    <text evidence="3">The sequence shown here is derived from an EMBL/GenBank/DDBJ whole genome shotgun (WGS) entry which is preliminary data.</text>
</comment>
<evidence type="ECO:0000313" key="4">
    <source>
        <dbReference type="Proteomes" id="UP000053831"/>
    </source>
</evidence>
<proteinExistence type="predicted"/>
<gene>
    <name evidence="3" type="ORF">ESCO_006221</name>
</gene>
<dbReference type="InterPro" id="IPR058268">
    <property type="entry name" value="DUF7962"/>
</dbReference>
<evidence type="ECO:0000259" key="1">
    <source>
        <dbReference type="Pfam" id="PF13417"/>
    </source>
</evidence>
<protein>
    <submittedName>
        <fullName evidence="3">Uncharacterized protein</fullName>
    </submittedName>
</protein>
<dbReference type="OrthoDB" id="202840at2759"/>
<dbReference type="Pfam" id="PF25907">
    <property type="entry name" value="DUF7962"/>
    <property type="match status" value="1"/>
</dbReference>
<dbReference type="CDD" id="cd00570">
    <property type="entry name" value="GST_N_family"/>
    <property type="match status" value="1"/>
</dbReference>
<feature type="domain" description="GST N-terminal" evidence="1">
    <location>
        <begin position="8"/>
        <end position="77"/>
    </location>
</feature>
<keyword evidence="4" id="KW-1185">Reference proteome</keyword>
<dbReference type="AlphaFoldDB" id="A0A0M8MZS9"/>
<evidence type="ECO:0000259" key="2">
    <source>
        <dbReference type="Pfam" id="PF25907"/>
    </source>
</evidence>
<dbReference type="SUPFAM" id="SSF47616">
    <property type="entry name" value="GST C-terminal domain-like"/>
    <property type="match status" value="1"/>
</dbReference>
<dbReference type="InterPro" id="IPR036282">
    <property type="entry name" value="Glutathione-S-Trfase_C_sf"/>
</dbReference>
<dbReference type="InterPro" id="IPR004045">
    <property type="entry name" value="Glutathione_S-Trfase_N"/>
</dbReference>
<dbReference type="Gene3D" id="3.40.30.110">
    <property type="match status" value="2"/>
</dbReference>
<dbReference type="SUPFAM" id="SSF52833">
    <property type="entry name" value="Thioredoxin-like"/>
    <property type="match status" value="1"/>
</dbReference>
<dbReference type="Proteomes" id="UP000053831">
    <property type="component" value="Unassembled WGS sequence"/>
</dbReference>
<feature type="domain" description="DUF7962" evidence="2">
    <location>
        <begin position="118"/>
        <end position="241"/>
    </location>
</feature>
<dbReference type="STRING" id="150374.A0A0M8MZS9"/>